<dbReference type="EMBL" id="BSQG01000001">
    <property type="protein sequence ID" value="GLU46705.1"/>
    <property type="molecule type" value="Genomic_DNA"/>
</dbReference>
<dbReference type="InterPro" id="IPR036291">
    <property type="entry name" value="NAD(P)-bd_dom_sf"/>
</dbReference>
<evidence type="ECO:0000256" key="1">
    <source>
        <dbReference type="ARBA" id="ARBA00006484"/>
    </source>
</evidence>
<evidence type="ECO:0000313" key="5">
    <source>
        <dbReference type="EMBL" id="GLU46705.1"/>
    </source>
</evidence>
<reference evidence="5" key="1">
    <citation type="submission" date="2023-02" db="EMBL/GenBank/DDBJ databases">
        <title>Nocardiopsis ansamitocini NBRC 112285.</title>
        <authorList>
            <person name="Ichikawa N."/>
            <person name="Sato H."/>
            <person name="Tonouchi N."/>
        </authorList>
    </citation>
    <scope>NUCLEOTIDE SEQUENCE</scope>
    <source>
        <strain evidence="5">NBRC 112285</strain>
    </source>
</reference>
<evidence type="ECO:0000256" key="2">
    <source>
        <dbReference type="ARBA" id="ARBA00023002"/>
    </source>
</evidence>
<dbReference type="SMART" id="SM00822">
    <property type="entry name" value="PKS_KR"/>
    <property type="match status" value="1"/>
</dbReference>
<dbReference type="GO" id="GO:0016491">
    <property type="term" value="F:oxidoreductase activity"/>
    <property type="evidence" value="ECO:0007669"/>
    <property type="project" value="UniProtKB-KW"/>
</dbReference>
<dbReference type="RefSeq" id="WP_285757532.1">
    <property type="nucleotide sequence ID" value="NZ_BSQG01000001.1"/>
</dbReference>
<dbReference type="InterPro" id="IPR051687">
    <property type="entry name" value="Peroxisomal_Beta-Oxidation"/>
</dbReference>
<keyword evidence="2" id="KW-0560">Oxidoreductase</keyword>
<dbReference type="PROSITE" id="PS00061">
    <property type="entry name" value="ADH_SHORT"/>
    <property type="match status" value="1"/>
</dbReference>
<evidence type="ECO:0000313" key="6">
    <source>
        <dbReference type="Proteomes" id="UP001165092"/>
    </source>
</evidence>
<dbReference type="PANTHER" id="PTHR45024">
    <property type="entry name" value="DEHYDROGENASES, SHORT CHAIN"/>
    <property type="match status" value="1"/>
</dbReference>
<evidence type="ECO:0000256" key="3">
    <source>
        <dbReference type="RuleBase" id="RU000363"/>
    </source>
</evidence>
<evidence type="ECO:0000259" key="4">
    <source>
        <dbReference type="SMART" id="SM00822"/>
    </source>
</evidence>
<dbReference type="CDD" id="cd05353">
    <property type="entry name" value="hydroxyacyl-CoA-like_DH_SDR_c-like"/>
    <property type="match status" value="1"/>
</dbReference>
<gene>
    <name evidence="5" type="ORF">Nans01_10560</name>
</gene>
<dbReference type="Proteomes" id="UP001165092">
    <property type="component" value="Unassembled WGS sequence"/>
</dbReference>
<dbReference type="SUPFAM" id="SSF51735">
    <property type="entry name" value="NAD(P)-binding Rossmann-fold domains"/>
    <property type="match status" value="1"/>
</dbReference>
<sequence length="301" mass="31711">MVDLRFDGRVVVVTGAGQGLGRSHALGFAARGAKVVVNDAGGRVDGRAEGAGAGNPASAVAEQIRENGGVAHAHVGDISTEEGAQSLIDAANEAFGRVDVVVNNAGILRDKSFKNISAEDWDAVIGVHLRGSFLVSRAAFADLREHGYGRIINTTSPSGLFGNFGQSNYAAAKMGVVGLTKTLAIEGAKYDINVNAIAPVAYTRMTEDLFPADAAAKLSPEQVTPLVLWLAHEDCDTTGEVYSVGGGRVARVFVAEGPGVVLRDATPEDVHDNWPDINAERPYVIPRNLAEQTEVHFRDLL</sequence>
<dbReference type="FunFam" id="3.40.50.720:FF:000084">
    <property type="entry name" value="Short-chain dehydrogenase reductase"/>
    <property type="match status" value="1"/>
</dbReference>
<name>A0A9W6P3P3_9ACTN</name>
<dbReference type="InterPro" id="IPR020904">
    <property type="entry name" value="Sc_DH/Rdtase_CS"/>
</dbReference>
<organism evidence="5 6">
    <name type="scientific">Nocardiopsis ansamitocini</name>
    <dbReference type="NCBI Taxonomy" id="1670832"/>
    <lineage>
        <taxon>Bacteria</taxon>
        <taxon>Bacillati</taxon>
        <taxon>Actinomycetota</taxon>
        <taxon>Actinomycetes</taxon>
        <taxon>Streptosporangiales</taxon>
        <taxon>Nocardiopsidaceae</taxon>
        <taxon>Nocardiopsis</taxon>
    </lineage>
</organism>
<comment type="similarity">
    <text evidence="1 3">Belongs to the short-chain dehydrogenases/reductases (SDR) family.</text>
</comment>
<dbReference type="PRINTS" id="PR00081">
    <property type="entry name" value="GDHRDH"/>
</dbReference>
<dbReference type="PANTHER" id="PTHR45024:SF2">
    <property type="entry name" value="SCP2 DOMAIN-CONTAINING PROTEIN"/>
    <property type="match status" value="1"/>
</dbReference>
<feature type="domain" description="Ketoreductase" evidence="4">
    <location>
        <begin position="9"/>
        <end position="202"/>
    </location>
</feature>
<protein>
    <submittedName>
        <fullName evidence="5">Short-chain type dehydrogenase/reductase</fullName>
    </submittedName>
</protein>
<dbReference type="AlphaFoldDB" id="A0A9W6P3P3"/>
<dbReference type="InterPro" id="IPR057326">
    <property type="entry name" value="KR_dom"/>
</dbReference>
<comment type="caution">
    <text evidence="5">The sequence shown here is derived from an EMBL/GenBank/DDBJ whole genome shotgun (WGS) entry which is preliminary data.</text>
</comment>
<dbReference type="PRINTS" id="PR00080">
    <property type="entry name" value="SDRFAMILY"/>
</dbReference>
<dbReference type="InterPro" id="IPR002347">
    <property type="entry name" value="SDR_fam"/>
</dbReference>
<accession>A0A9W6P3P3</accession>
<proteinExistence type="inferred from homology"/>
<keyword evidence="6" id="KW-1185">Reference proteome</keyword>
<dbReference type="Pfam" id="PF00106">
    <property type="entry name" value="adh_short"/>
    <property type="match status" value="1"/>
</dbReference>
<dbReference type="Gene3D" id="3.40.50.720">
    <property type="entry name" value="NAD(P)-binding Rossmann-like Domain"/>
    <property type="match status" value="2"/>
</dbReference>